<evidence type="ECO:0000256" key="1">
    <source>
        <dbReference type="ARBA" id="ARBA00022448"/>
    </source>
</evidence>
<keyword evidence="1" id="KW-0813">Transport</keyword>
<evidence type="ECO:0000313" key="6">
    <source>
        <dbReference type="EMBL" id="SFL27705.1"/>
    </source>
</evidence>
<evidence type="ECO:0000259" key="4">
    <source>
        <dbReference type="PROSITE" id="PS50893"/>
    </source>
</evidence>
<protein>
    <submittedName>
        <fullName evidence="5">Iron ABC transporter ATP-binding protein</fullName>
    </submittedName>
    <submittedName>
        <fullName evidence="6">Iron complex transport system ATP-binding protein</fullName>
    </submittedName>
</protein>
<proteinExistence type="predicted"/>
<dbReference type="InterPro" id="IPR050153">
    <property type="entry name" value="Metal_Ion_Import_ABC"/>
</dbReference>
<dbReference type="InterPro" id="IPR027417">
    <property type="entry name" value="P-loop_NTPase"/>
</dbReference>
<sequence>MAKLVEVKEVSFSYEKNSPIVFEDINFSIEKGDVLCILGPNGTGKTTLIKTLNGLHKVNSGLVLLNGEDINNLSFNDIAKLVGYIPQGHIPSFPFTVFDVVLMGRAPYVNLTSSPREEDKEIAINALKTLGIEDLKDKTYTNLSGGEHQLVFLARVLAQEPDLLILDEPTNHLDFGNQIKLLEIIEQLSNLGLAVIMSSHYPDHAFLAANKVAIMKDKSFIDFGSPEDVLTEENLNKAYGIDVNLIELENNRKICVPLKTDLELVMTNYSKKYSKD</sequence>
<reference evidence="5 7" key="1">
    <citation type="journal article" date="2016" name="Genome Announc.">
        <title>Draft Genome Sequence of the Rumen Methanogen Methanobrevibacter olleyae YLM1.</title>
        <authorList>
            <person name="Kelly W.J."/>
            <person name="Li D."/>
            <person name="Lambie S.C."/>
            <person name="Cox F."/>
            <person name="Attwood G.T."/>
            <person name="Altermann E."/>
            <person name="Leahy S.C."/>
        </authorList>
    </citation>
    <scope>NUCLEOTIDE SEQUENCE [LARGE SCALE GENOMIC DNA]</scope>
    <source>
        <strain evidence="5 7">YLM1</strain>
    </source>
</reference>
<evidence type="ECO:0000256" key="2">
    <source>
        <dbReference type="ARBA" id="ARBA00022741"/>
    </source>
</evidence>
<dbReference type="AlphaFoldDB" id="A0A126QX16"/>
<keyword evidence="3 5" id="KW-0067">ATP-binding</keyword>
<dbReference type="RefSeq" id="WP_067145113.1">
    <property type="nucleotide sequence ID" value="NZ_CP014265.1"/>
</dbReference>
<evidence type="ECO:0000256" key="3">
    <source>
        <dbReference type="ARBA" id="ARBA00022840"/>
    </source>
</evidence>
<evidence type="ECO:0000313" key="7">
    <source>
        <dbReference type="Proteomes" id="UP000066376"/>
    </source>
</evidence>
<dbReference type="SMART" id="SM00382">
    <property type="entry name" value="AAA"/>
    <property type="match status" value="1"/>
</dbReference>
<feature type="domain" description="ABC transporter" evidence="4">
    <location>
        <begin position="5"/>
        <end position="242"/>
    </location>
</feature>
<name>A0A126QX16_METOL</name>
<keyword evidence="2" id="KW-0547">Nucleotide-binding</keyword>
<gene>
    <name evidence="6" type="ORF">SAMN02910297_00432</name>
    <name evidence="5" type="ORF">YLM1_0021</name>
</gene>
<dbReference type="PANTHER" id="PTHR42734:SF19">
    <property type="entry name" value="IRON COMPOUNDS ABC TRANSPORTER, ATP-BINDING PROTEIN"/>
    <property type="match status" value="1"/>
</dbReference>
<keyword evidence="7" id="KW-1185">Reference proteome</keyword>
<dbReference type="InterPro" id="IPR003439">
    <property type="entry name" value="ABC_transporter-like_ATP-bd"/>
</dbReference>
<dbReference type="KEGG" id="mol:YLM1_0021"/>
<dbReference type="GO" id="GO:0016887">
    <property type="term" value="F:ATP hydrolysis activity"/>
    <property type="evidence" value="ECO:0007669"/>
    <property type="project" value="InterPro"/>
</dbReference>
<dbReference type="PATRIC" id="fig|294671.3.peg.21"/>
<dbReference type="EMBL" id="FOTL01000004">
    <property type="protein sequence ID" value="SFL27705.1"/>
    <property type="molecule type" value="Genomic_DNA"/>
</dbReference>
<dbReference type="OrthoDB" id="24644at2157"/>
<accession>A0A126QX16</accession>
<evidence type="ECO:0000313" key="8">
    <source>
        <dbReference type="Proteomes" id="UP000183442"/>
    </source>
</evidence>
<dbReference type="FunFam" id="3.40.50.300:FF:000134">
    <property type="entry name" value="Iron-enterobactin ABC transporter ATP-binding protein"/>
    <property type="match status" value="1"/>
</dbReference>
<dbReference type="SUPFAM" id="SSF52540">
    <property type="entry name" value="P-loop containing nucleoside triphosphate hydrolases"/>
    <property type="match status" value="1"/>
</dbReference>
<dbReference type="Gene3D" id="3.40.50.300">
    <property type="entry name" value="P-loop containing nucleotide triphosphate hydrolases"/>
    <property type="match status" value="1"/>
</dbReference>
<dbReference type="STRING" id="294671.YLM1_0021"/>
<reference evidence="8" key="3">
    <citation type="submission" date="2016-10" db="EMBL/GenBank/DDBJ databases">
        <authorList>
            <person name="Varghese N."/>
        </authorList>
    </citation>
    <scope>NUCLEOTIDE SEQUENCE [LARGE SCALE GENOMIC DNA]</scope>
    <source>
        <strain evidence="8">DSM 16632</strain>
    </source>
</reference>
<dbReference type="Proteomes" id="UP000183442">
    <property type="component" value="Unassembled WGS sequence"/>
</dbReference>
<dbReference type="PANTHER" id="PTHR42734">
    <property type="entry name" value="METAL TRANSPORT SYSTEM ATP-BINDING PROTEIN TM_0124-RELATED"/>
    <property type="match status" value="1"/>
</dbReference>
<dbReference type="EMBL" id="CP014265">
    <property type="protein sequence ID" value="AMK14581.1"/>
    <property type="molecule type" value="Genomic_DNA"/>
</dbReference>
<reference evidence="6" key="4">
    <citation type="submission" date="2016-10" db="EMBL/GenBank/DDBJ databases">
        <authorList>
            <person name="de Groot N.N."/>
        </authorList>
    </citation>
    <scope>NUCLEOTIDE SEQUENCE [LARGE SCALE GENOMIC DNA]</scope>
    <source>
        <strain evidence="6">DSM 16632</strain>
    </source>
</reference>
<dbReference type="Proteomes" id="UP000066376">
    <property type="component" value="Chromosome"/>
</dbReference>
<organism evidence="5 7">
    <name type="scientific">Methanobrevibacter olleyae</name>
    <dbReference type="NCBI Taxonomy" id="294671"/>
    <lineage>
        <taxon>Archaea</taxon>
        <taxon>Methanobacteriati</taxon>
        <taxon>Methanobacteriota</taxon>
        <taxon>Methanomada group</taxon>
        <taxon>Methanobacteria</taxon>
        <taxon>Methanobacteriales</taxon>
        <taxon>Methanobacteriaceae</taxon>
        <taxon>Methanobrevibacter</taxon>
    </lineage>
</organism>
<dbReference type="PROSITE" id="PS50893">
    <property type="entry name" value="ABC_TRANSPORTER_2"/>
    <property type="match status" value="1"/>
</dbReference>
<dbReference type="CDD" id="cd03214">
    <property type="entry name" value="ABC_Iron-Siderophores_B12_Hemin"/>
    <property type="match status" value="1"/>
</dbReference>
<dbReference type="Pfam" id="PF00005">
    <property type="entry name" value="ABC_tran"/>
    <property type="match status" value="1"/>
</dbReference>
<dbReference type="GeneID" id="28488318"/>
<evidence type="ECO:0000313" key="5">
    <source>
        <dbReference type="EMBL" id="AMK14581.1"/>
    </source>
</evidence>
<reference evidence="7" key="2">
    <citation type="submission" date="2016-02" db="EMBL/GenBank/DDBJ databases">
        <title>The draft genome sequence of the rumen methanogen Methanobrevibacter olleyae YLM1.</title>
        <authorList>
            <consortium name="New Zealand Agricultural Greenhouse Gas Research Centre/Pastoral Greenhouse Gas Research Consortium"/>
            <person name="Kelly W.J."/>
            <person name="Li D."/>
            <person name="Lambie S.C."/>
            <person name="Attwood G.T."/>
            <person name="Altermann E."/>
            <person name="Leahy S.C."/>
        </authorList>
    </citation>
    <scope>NUCLEOTIDE SEQUENCE [LARGE SCALE GENOMIC DNA]</scope>
    <source>
        <strain evidence="7">YLM1</strain>
    </source>
</reference>
<dbReference type="InterPro" id="IPR003593">
    <property type="entry name" value="AAA+_ATPase"/>
</dbReference>
<dbReference type="GO" id="GO:0005524">
    <property type="term" value="F:ATP binding"/>
    <property type="evidence" value="ECO:0007669"/>
    <property type="project" value="UniProtKB-KW"/>
</dbReference>